<evidence type="ECO:0008006" key="4">
    <source>
        <dbReference type="Google" id="ProtNLM"/>
    </source>
</evidence>
<dbReference type="InterPro" id="IPR032675">
    <property type="entry name" value="LRR_dom_sf"/>
</dbReference>
<accession>A0A1Y2C7F7</accession>
<feature type="chain" id="PRO_5013254413" description="L domain-like protein" evidence="1">
    <location>
        <begin position="19"/>
        <end position="209"/>
    </location>
</feature>
<proteinExistence type="predicted"/>
<evidence type="ECO:0000313" key="3">
    <source>
        <dbReference type="Proteomes" id="UP000193920"/>
    </source>
</evidence>
<dbReference type="Proteomes" id="UP000193920">
    <property type="component" value="Unassembled WGS sequence"/>
</dbReference>
<dbReference type="SUPFAM" id="SSF52047">
    <property type="entry name" value="RNI-like"/>
    <property type="match status" value="1"/>
</dbReference>
<comment type="caution">
    <text evidence="2">The sequence shown here is derived from an EMBL/GenBank/DDBJ whole genome shotgun (WGS) entry which is preliminary data.</text>
</comment>
<dbReference type="Gene3D" id="3.80.10.10">
    <property type="entry name" value="Ribonuclease Inhibitor"/>
    <property type="match status" value="2"/>
</dbReference>
<keyword evidence="1" id="KW-0732">Signal</keyword>
<sequence>MNFYKLFLLSVNISLVFCLEPIQECKFLNAYSSYYLDDNGCCFSENVKCDISQGHIVSIDLRNSIKQDMRNKFSLEKFLNQFPSLKRINISENELTGDFIIPNNTTLVELNASNNSFNGKLVIPDNSEIDSFFNDGECRLQILNISNNEFKGDLNIPDNSTLVMLDASNNHFNGYLNIGENTELEELNVSNNEFKEEFLIPPHTNLKTL</sequence>
<gene>
    <name evidence="2" type="ORF">LY90DRAFT_27451</name>
</gene>
<evidence type="ECO:0000313" key="2">
    <source>
        <dbReference type="EMBL" id="ORY42961.1"/>
    </source>
</evidence>
<evidence type="ECO:0000256" key="1">
    <source>
        <dbReference type="SAM" id="SignalP"/>
    </source>
</evidence>
<dbReference type="OrthoDB" id="2113383at2759"/>
<dbReference type="EMBL" id="MCOG01000118">
    <property type="protein sequence ID" value="ORY42961.1"/>
    <property type="molecule type" value="Genomic_DNA"/>
</dbReference>
<feature type="signal peptide" evidence="1">
    <location>
        <begin position="1"/>
        <end position="18"/>
    </location>
</feature>
<dbReference type="PANTHER" id="PTHR48065">
    <property type="entry name" value="OS10G0469600 PROTEIN"/>
    <property type="match status" value="1"/>
</dbReference>
<dbReference type="AlphaFoldDB" id="A0A1Y2C7F7"/>
<reference evidence="2 3" key="1">
    <citation type="submission" date="2016-08" db="EMBL/GenBank/DDBJ databases">
        <title>A Parts List for Fungal Cellulosomes Revealed by Comparative Genomics.</title>
        <authorList>
            <consortium name="DOE Joint Genome Institute"/>
            <person name="Haitjema C.H."/>
            <person name="Gilmore S.P."/>
            <person name="Henske J.K."/>
            <person name="Solomon K.V."/>
            <person name="De Groot R."/>
            <person name="Kuo A."/>
            <person name="Mondo S.J."/>
            <person name="Salamov A.A."/>
            <person name="Labutti K."/>
            <person name="Zhao Z."/>
            <person name="Chiniquy J."/>
            <person name="Barry K."/>
            <person name="Brewer H.M."/>
            <person name="Purvine S.O."/>
            <person name="Wright A.T."/>
            <person name="Boxma B."/>
            <person name="Van Alen T."/>
            <person name="Hackstein J.H."/>
            <person name="Baker S.E."/>
            <person name="Grigoriev I.V."/>
            <person name="O'Malley M.A."/>
        </authorList>
    </citation>
    <scope>NUCLEOTIDE SEQUENCE [LARGE SCALE GENOMIC DNA]</scope>
    <source>
        <strain evidence="2 3">G1</strain>
    </source>
</reference>
<name>A0A1Y2C7F7_9FUNG</name>
<keyword evidence="3" id="KW-1185">Reference proteome</keyword>
<dbReference type="PANTHER" id="PTHR48065:SF75">
    <property type="entry name" value="LEUCINE-RICH REPEAT-CONTAINING N-TERMINAL PLANT-TYPE DOMAIN-CONTAINING PROTEIN"/>
    <property type="match status" value="1"/>
</dbReference>
<protein>
    <recommendedName>
        <fullName evidence="4">L domain-like protein</fullName>
    </recommendedName>
</protein>
<organism evidence="2 3">
    <name type="scientific">Neocallimastix californiae</name>
    <dbReference type="NCBI Taxonomy" id="1754190"/>
    <lineage>
        <taxon>Eukaryota</taxon>
        <taxon>Fungi</taxon>
        <taxon>Fungi incertae sedis</taxon>
        <taxon>Chytridiomycota</taxon>
        <taxon>Chytridiomycota incertae sedis</taxon>
        <taxon>Neocallimastigomycetes</taxon>
        <taxon>Neocallimastigales</taxon>
        <taxon>Neocallimastigaceae</taxon>
        <taxon>Neocallimastix</taxon>
    </lineage>
</organism>